<dbReference type="SUPFAM" id="SSF53756">
    <property type="entry name" value="UDP-Glycosyltransferase/glycogen phosphorylase"/>
    <property type="match status" value="1"/>
</dbReference>
<protein>
    <submittedName>
        <fullName evidence="1">Glycosyltransferase involved in cell wall biosynthesis</fullName>
    </submittedName>
</protein>
<dbReference type="GO" id="GO:0016740">
    <property type="term" value="F:transferase activity"/>
    <property type="evidence" value="ECO:0007669"/>
    <property type="project" value="UniProtKB-KW"/>
</dbReference>
<accession>A0A2M8WT31</accession>
<organism evidence="1 2">
    <name type="scientific">Luteimicrobium subarcticum</name>
    <dbReference type="NCBI Taxonomy" id="620910"/>
    <lineage>
        <taxon>Bacteria</taxon>
        <taxon>Bacillati</taxon>
        <taxon>Actinomycetota</taxon>
        <taxon>Actinomycetes</taxon>
        <taxon>Micrococcales</taxon>
        <taxon>Luteimicrobium</taxon>
    </lineage>
</organism>
<sequence length="382" mass="41874">MTPRALVVTSLEAWDDVWRRNQHLVARLLRHDPELTVLFVEPAVDATHEMRRERRIRRGAGLRNGPMLKGVAGSRLWLYQPTKLLPRRVDPGYDARRARAILRAAEAVGARRPVIWINDPSTAALLDAGLPTLYDITDDWTAASRSKNELTKTIAYEETLLERAAEVVVCSPHLASLKGRTRAVHLVTNGVDLAAYEADQPRPRDLPPGPVALYVGTLHEDRLDVELVCRTARQIGGSGSLVLLGPDALEESSRSALVDAGVVLLGRRPHLAVPAYLQQADVLVVPHVVDAFTESLDPIKLYEYLAAGRHVVATPVAGFRDLDPDRATIADRARFADAVLAALEQDAPRLVPPDGLATWDRQSRLMAEVVARVALSGAERAP</sequence>
<proteinExistence type="predicted"/>
<dbReference type="PANTHER" id="PTHR12526">
    <property type="entry name" value="GLYCOSYLTRANSFERASE"/>
    <property type="match status" value="1"/>
</dbReference>
<dbReference type="Gene3D" id="3.40.50.2000">
    <property type="entry name" value="Glycogen Phosphorylase B"/>
    <property type="match status" value="1"/>
</dbReference>
<dbReference type="Proteomes" id="UP000231586">
    <property type="component" value="Unassembled WGS sequence"/>
</dbReference>
<dbReference type="RefSeq" id="WP_100349692.1">
    <property type="nucleotide sequence ID" value="NZ_PGTZ01000007.1"/>
</dbReference>
<dbReference type="AlphaFoldDB" id="A0A2M8WT31"/>
<keyword evidence="1" id="KW-0808">Transferase</keyword>
<comment type="caution">
    <text evidence="1">The sequence shown here is derived from an EMBL/GenBank/DDBJ whole genome shotgun (WGS) entry which is preliminary data.</text>
</comment>
<dbReference type="OrthoDB" id="9771846at2"/>
<evidence type="ECO:0000313" key="1">
    <source>
        <dbReference type="EMBL" id="PJI94105.1"/>
    </source>
</evidence>
<evidence type="ECO:0000313" key="2">
    <source>
        <dbReference type="Proteomes" id="UP000231586"/>
    </source>
</evidence>
<dbReference type="EMBL" id="PGTZ01000007">
    <property type="protein sequence ID" value="PJI94105.1"/>
    <property type="molecule type" value="Genomic_DNA"/>
</dbReference>
<dbReference type="Pfam" id="PF13692">
    <property type="entry name" value="Glyco_trans_1_4"/>
    <property type="match status" value="1"/>
</dbReference>
<name>A0A2M8WT31_9MICO</name>
<gene>
    <name evidence="1" type="ORF">CLV34_1591</name>
</gene>
<reference evidence="1 2" key="1">
    <citation type="submission" date="2017-11" db="EMBL/GenBank/DDBJ databases">
        <title>Genomic Encyclopedia of Archaeal and Bacterial Type Strains, Phase II (KMG-II): From Individual Species to Whole Genera.</title>
        <authorList>
            <person name="Goeker M."/>
        </authorList>
    </citation>
    <scope>NUCLEOTIDE SEQUENCE [LARGE SCALE GENOMIC DNA]</scope>
    <source>
        <strain evidence="1 2">DSM 22413</strain>
    </source>
</reference>
<keyword evidence="2" id="KW-1185">Reference proteome</keyword>